<dbReference type="AlphaFoldDB" id="A0A9D4SKG6"/>
<organism evidence="3">
    <name type="scientific">Dermatophagoides farinae</name>
    <name type="common">American house dust mite</name>
    <dbReference type="NCBI Taxonomy" id="6954"/>
    <lineage>
        <taxon>Eukaryota</taxon>
        <taxon>Metazoa</taxon>
        <taxon>Ecdysozoa</taxon>
        <taxon>Arthropoda</taxon>
        <taxon>Chelicerata</taxon>
        <taxon>Arachnida</taxon>
        <taxon>Acari</taxon>
        <taxon>Acariformes</taxon>
        <taxon>Sarcoptiformes</taxon>
        <taxon>Astigmata</taxon>
        <taxon>Psoroptidia</taxon>
        <taxon>Analgoidea</taxon>
        <taxon>Pyroglyphidae</taxon>
        <taxon>Dermatophagoidinae</taxon>
        <taxon>Dermatophagoides</taxon>
    </lineage>
</organism>
<dbReference type="EMBL" id="SDOV01000002">
    <property type="protein sequence ID" value="KAH7644365.1"/>
    <property type="molecule type" value="Genomic_DNA"/>
</dbReference>
<dbReference type="GO" id="GO:0016301">
    <property type="term" value="F:kinase activity"/>
    <property type="evidence" value="ECO:0007669"/>
    <property type="project" value="UniProtKB-KW"/>
</dbReference>
<keyword evidence="3" id="KW-0418">Kinase</keyword>
<evidence type="ECO:0000256" key="1">
    <source>
        <dbReference type="ARBA" id="ARBA00093458"/>
    </source>
</evidence>
<sequence>MKRQKNSIQNRPSCSRSEQQIDDEQFEEDRRRIQTNIRDKFKDETMIVVKSIDDFSTVDKAYEYIRQLCLQSWLIKQRSLPPIVWRHQLYSLFEDSSKVDVALETLIDEDQIRIICHGESSRENDAIIRIDDFIRYYQKDSGSKNLFIELFMTKIVRRIKHTEYSDKQLNDAGFLSEALSKLSSLGMLTKNDLDHRQLSFAGIGIMVQTLNNGREQLVRILKKSKYSQLLQSELIKRYECQQQQQRNLKELNQFGLEFHLYDLYGRNSLVHRQSQTNLPGDSMIQLIIR</sequence>
<comment type="caution">
    <text evidence="3">The sequence shown here is derived from an EMBL/GenBank/DDBJ whole genome shotgun (WGS) entry which is preliminary data.</text>
</comment>
<dbReference type="GO" id="GO:0046579">
    <property type="term" value="P:positive regulation of Ras protein signal transduction"/>
    <property type="evidence" value="ECO:0007669"/>
    <property type="project" value="TreeGrafter"/>
</dbReference>
<name>A0A9D4SKG6_DERFA</name>
<evidence type="ECO:0000256" key="2">
    <source>
        <dbReference type="SAM" id="MobiDB-lite"/>
    </source>
</evidence>
<comment type="similarity">
    <text evidence="1">Belongs to the STK19 family.</text>
</comment>
<proteinExistence type="inferred from homology"/>
<accession>A0A9D4SKG6</accession>
<evidence type="ECO:0000313" key="3">
    <source>
        <dbReference type="EMBL" id="KAH7644365.1"/>
    </source>
</evidence>
<keyword evidence="3" id="KW-0808">Transferase</keyword>
<dbReference type="InterPro" id="IPR018865">
    <property type="entry name" value="STK19-like"/>
</dbReference>
<feature type="compositionally biased region" description="Polar residues" evidence="2">
    <location>
        <begin position="1"/>
        <end position="17"/>
    </location>
</feature>
<protein>
    <submittedName>
        <fullName evidence="3">Serine/threonine-protein kinase 19-like protein</fullName>
    </submittedName>
</protein>
<dbReference type="Pfam" id="PF10494">
    <property type="entry name" value="Stk19"/>
    <property type="match status" value="1"/>
</dbReference>
<reference evidence="3" key="2">
    <citation type="journal article" date="2021" name="World Allergy Organ. J.">
        <title>Chromosome-level assembly of Dermatophagoides farinae genome and transcriptome reveals two novel allergens Der f 37 and Der f 39.</title>
        <authorList>
            <person name="Chen J."/>
            <person name="Cai Z."/>
            <person name="Fan D."/>
            <person name="Hu J."/>
            <person name="Hou Y."/>
            <person name="He Y."/>
            <person name="Zhang Z."/>
            <person name="Zhao Z."/>
            <person name="Gao P."/>
            <person name="Hu W."/>
            <person name="Sun J."/>
            <person name="Li J."/>
            <person name="Ji K."/>
        </authorList>
    </citation>
    <scope>NUCLEOTIDE SEQUENCE</scope>
    <source>
        <strain evidence="3">JKM2019</strain>
    </source>
</reference>
<dbReference type="PANTHER" id="PTHR15243">
    <property type="entry name" value="SERINE/THREONINE-PROTEIN KINASE 19"/>
    <property type="match status" value="1"/>
</dbReference>
<reference evidence="3" key="1">
    <citation type="submission" date="2020-06" db="EMBL/GenBank/DDBJ databases">
        <authorList>
            <person name="Ji K."/>
            <person name="Li J."/>
        </authorList>
    </citation>
    <scope>NUCLEOTIDE SEQUENCE</scope>
    <source>
        <strain evidence="3">JKM2019</strain>
        <tissue evidence="3">Whole body</tissue>
    </source>
</reference>
<dbReference type="Proteomes" id="UP000828236">
    <property type="component" value="Unassembled WGS sequence"/>
</dbReference>
<feature type="region of interest" description="Disordered" evidence="2">
    <location>
        <begin position="1"/>
        <end position="28"/>
    </location>
</feature>
<gene>
    <name evidence="3" type="ORF">HUG17_6727</name>
</gene>
<dbReference type="PANTHER" id="PTHR15243:SF0">
    <property type="entry name" value="SERINE_THREONINE-PROTEIN KINASE 19"/>
    <property type="match status" value="1"/>
</dbReference>